<feature type="active site" description="Proton acceptor; specific for D-alanine" evidence="5">
    <location>
        <position position="484"/>
    </location>
</feature>
<dbReference type="AlphaFoldDB" id="A0A1H6JGG0"/>
<proteinExistence type="inferred from homology"/>
<evidence type="ECO:0000256" key="4">
    <source>
        <dbReference type="ARBA" id="ARBA00023235"/>
    </source>
</evidence>
<evidence type="ECO:0000313" key="9">
    <source>
        <dbReference type="EMBL" id="SEH61355.1"/>
    </source>
</evidence>
<dbReference type="SUPFAM" id="SSF53623">
    <property type="entry name" value="MurD-like peptide ligases, catalytic domain"/>
    <property type="match status" value="1"/>
</dbReference>
<sequence>MGIFWLNMKITSGTLNEILPTIASVPEKELTLLDISIDSRSLRNTENTLFFALKGTNHNAHDYLTDLYAKGVRYFVVSQQVNLPSDALVFKVDDTLRALQRFVAFYRKTYHFPVIGITGSNGKTIVKEWLNQLLAPLYNIIKSPKSYNSQVGVPLSVIAINEEHNLGIFEAGISKPGEMDFLEEIIQPTIGILTNIGPAHNEGFSSKEEKLQEKLKLFKNSEVLISEKTDLIAAYKPEKLQWFTWSFNQPAHVRFEKSVSTLKVNYLDKTFMVDLPFNDLASIENIATCITALLYLNVSVDYIKKAVPRLQTVQMRLQVKKGINDCLLIDDSYSSDYQSLKIALDFLEQQKTHQQKTVILSDIFQSGFLPEVLYQKVGQLLTQNHVSRVIGIGDKIGSYLKDIPQFQSFPDTETFLNNFNLKSFRNETILIKGSRSFLFEKIVAELEEKTHETVLEINLDAISHNLNFYKSKLKSATKIMVMVKAFGYGNGSYEIAKLLAHHQVSYLGVAFADEGVELRKAGIKIPIIVMNPENSAFSTMIAYQLEPEIYNMQELKAFMQEVENQNSHPYPIHLKLNTGMNRLGFTEKDFDELTTVLSQTDLVKVETIFSHLATSDIPQERAFTLKQIHTFQKWTADIKERLKINPVLHILNTSGIYNFNEYQMDMVRIGIGLYGVGNDVEEDAQLQNVATLKSVVLQINEIEKDETVGYGRRFKATKKSRIATIPIGYADGIRRSYGNGKGYVLINGKKAAIAGTICMDMLMADVTDIDANIGDEILVFGNDLRITEVAKIWETIPYEVMTSISHRVKRVFYKE</sequence>
<accession>A0A1H6JGG0</accession>
<dbReference type="Proteomes" id="UP000199634">
    <property type="component" value="Unassembled WGS sequence"/>
</dbReference>
<protein>
    <recommendedName>
        <fullName evidence="5">Alanine racemase</fullName>
        <ecNumber evidence="5">5.1.1.1</ecNumber>
    </recommendedName>
</protein>
<dbReference type="Gene3D" id="3.40.1190.10">
    <property type="entry name" value="Mur-like, catalytic domain"/>
    <property type="match status" value="1"/>
</dbReference>
<comment type="catalytic activity">
    <reaction evidence="1 5">
        <text>L-alanine = D-alanine</text>
        <dbReference type="Rhea" id="RHEA:20249"/>
        <dbReference type="ChEBI" id="CHEBI:57416"/>
        <dbReference type="ChEBI" id="CHEBI:57972"/>
        <dbReference type="EC" id="5.1.1.1"/>
    </reaction>
</comment>
<dbReference type="CDD" id="cd00430">
    <property type="entry name" value="PLPDE_III_AR"/>
    <property type="match status" value="1"/>
</dbReference>
<dbReference type="PRINTS" id="PR00992">
    <property type="entry name" value="ALARACEMASE"/>
</dbReference>
<dbReference type="InterPro" id="IPR035911">
    <property type="entry name" value="MurE/MurF_N"/>
</dbReference>
<dbReference type="SUPFAM" id="SSF50621">
    <property type="entry name" value="Alanine racemase C-terminal domain-like"/>
    <property type="match status" value="1"/>
</dbReference>
<dbReference type="InterPro" id="IPR001608">
    <property type="entry name" value="Ala_racemase_N"/>
</dbReference>
<evidence type="ECO:0000313" key="10">
    <source>
        <dbReference type="Proteomes" id="UP000199634"/>
    </source>
</evidence>
<feature type="domain" description="Alanine racemase C-terminal" evidence="8">
    <location>
        <begin position="689"/>
        <end position="813"/>
    </location>
</feature>
<keyword evidence="4 5" id="KW-0413">Isomerase</keyword>
<dbReference type="InterPro" id="IPR013221">
    <property type="entry name" value="Mur_ligase_cen"/>
</dbReference>
<evidence type="ECO:0000259" key="8">
    <source>
        <dbReference type="SMART" id="SM01005"/>
    </source>
</evidence>
<dbReference type="FunFam" id="3.20.20.10:FF:000002">
    <property type="entry name" value="Alanine racemase"/>
    <property type="match status" value="1"/>
</dbReference>
<dbReference type="GO" id="GO:0047480">
    <property type="term" value="F:UDP-N-acetylmuramoyl-tripeptide-D-alanyl-D-alanine ligase activity"/>
    <property type="evidence" value="ECO:0007669"/>
    <property type="project" value="InterPro"/>
</dbReference>
<keyword evidence="10" id="KW-1185">Reference proteome</keyword>
<dbReference type="InterPro" id="IPR036615">
    <property type="entry name" value="Mur_ligase_C_dom_sf"/>
</dbReference>
<comment type="similarity">
    <text evidence="5">Belongs to the alanine racemase family.</text>
</comment>
<feature type="binding site" evidence="5 7">
    <location>
        <position position="759"/>
    </location>
    <ligand>
        <name>substrate</name>
    </ligand>
</feature>
<dbReference type="Gene3D" id="3.90.190.20">
    <property type="entry name" value="Mur ligase, C-terminal domain"/>
    <property type="match status" value="1"/>
</dbReference>
<dbReference type="NCBIfam" id="TIGR01143">
    <property type="entry name" value="murF"/>
    <property type="match status" value="1"/>
</dbReference>
<keyword evidence="3 5" id="KW-0663">Pyridoxal phosphate</keyword>
<dbReference type="GO" id="GO:0071555">
    <property type="term" value="P:cell wall organization"/>
    <property type="evidence" value="ECO:0007669"/>
    <property type="project" value="InterPro"/>
</dbReference>
<evidence type="ECO:0000256" key="3">
    <source>
        <dbReference type="ARBA" id="ARBA00022898"/>
    </source>
</evidence>
<gene>
    <name evidence="9" type="ORF">SAMN02927937_00476</name>
</gene>
<comment type="function">
    <text evidence="5">Catalyzes the interconversion of L-alanine and D-alanine. May also act on other amino acids.</text>
</comment>
<evidence type="ECO:0000256" key="1">
    <source>
        <dbReference type="ARBA" id="ARBA00000316"/>
    </source>
</evidence>
<dbReference type="HAMAP" id="MF_01201">
    <property type="entry name" value="Ala_racemase"/>
    <property type="match status" value="1"/>
</dbReference>
<dbReference type="GO" id="GO:0005524">
    <property type="term" value="F:ATP binding"/>
    <property type="evidence" value="ECO:0007669"/>
    <property type="project" value="InterPro"/>
</dbReference>
<dbReference type="Pfam" id="PF01168">
    <property type="entry name" value="Ala_racemase_N"/>
    <property type="match status" value="1"/>
</dbReference>
<evidence type="ECO:0000256" key="6">
    <source>
        <dbReference type="PIRSR" id="PIRSR600821-50"/>
    </source>
</evidence>
<dbReference type="InterPro" id="IPR009006">
    <property type="entry name" value="Ala_racemase/Decarboxylase_C"/>
</dbReference>
<dbReference type="InterPro" id="IPR005863">
    <property type="entry name" value="UDP-N-AcMur_synth"/>
</dbReference>
<dbReference type="InterPro" id="IPR029066">
    <property type="entry name" value="PLP-binding_barrel"/>
</dbReference>
<dbReference type="Pfam" id="PF08245">
    <property type="entry name" value="Mur_ligase_M"/>
    <property type="match status" value="1"/>
</dbReference>
<keyword evidence="9" id="KW-0436">Ligase</keyword>
<evidence type="ECO:0000256" key="7">
    <source>
        <dbReference type="PIRSR" id="PIRSR600821-52"/>
    </source>
</evidence>
<evidence type="ECO:0000256" key="5">
    <source>
        <dbReference type="HAMAP-Rule" id="MF_01201"/>
    </source>
</evidence>
<dbReference type="GO" id="GO:0005829">
    <property type="term" value="C:cytosol"/>
    <property type="evidence" value="ECO:0007669"/>
    <property type="project" value="TreeGrafter"/>
</dbReference>
<dbReference type="NCBIfam" id="NF008897">
    <property type="entry name" value="PRK11930.1"/>
    <property type="match status" value="1"/>
</dbReference>
<dbReference type="NCBIfam" id="TIGR00492">
    <property type="entry name" value="alr"/>
    <property type="match status" value="1"/>
</dbReference>
<dbReference type="PANTHER" id="PTHR30511:SF0">
    <property type="entry name" value="ALANINE RACEMASE, CATABOLIC-RELATED"/>
    <property type="match status" value="1"/>
</dbReference>
<evidence type="ECO:0000256" key="2">
    <source>
        <dbReference type="ARBA" id="ARBA00001933"/>
    </source>
</evidence>
<feature type="active site" description="Proton acceptor; specific for L-alanine" evidence="5">
    <location>
        <position position="710"/>
    </location>
</feature>
<dbReference type="GO" id="GO:0008784">
    <property type="term" value="F:alanine racemase activity"/>
    <property type="evidence" value="ECO:0007669"/>
    <property type="project" value="UniProtKB-UniRule"/>
</dbReference>
<name>A0A1H6JGG0_9FLAO</name>
<comment type="cofactor">
    <cofactor evidence="2 5 6">
        <name>pyridoxal 5'-phosphate</name>
        <dbReference type="ChEBI" id="CHEBI:597326"/>
    </cofactor>
</comment>
<dbReference type="GO" id="GO:0030170">
    <property type="term" value="F:pyridoxal phosphate binding"/>
    <property type="evidence" value="ECO:0007669"/>
    <property type="project" value="UniProtKB-UniRule"/>
</dbReference>
<dbReference type="SUPFAM" id="SSF63418">
    <property type="entry name" value="MurE/MurF N-terminal domain"/>
    <property type="match status" value="1"/>
</dbReference>
<dbReference type="STRING" id="1159016.SAMN02927937_00476"/>
<dbReference type="PANTHER" id="PTHR30511">
    <property type="entry name" value="ALANINE RACEMASE"/>
    <property type="match status" value="1"/>
</dbReference>
<dbReference type="SMART" id="SM01005">
    <property type="entry name" value="Ala_racemase_C"/>
    <property type="match status" value="1"/>
</dbReference>
<dbReference type="InterPro" id="IPR000821">
    <property type="entry name" value="Ala_racemase"/>
</dbReference>
<dbReference type="SUPFAM" id="SSF51419">
    <property type="entry name" value="PLP-binding barrel"/>
    <property type="match status" value="1"/>
</dbReference>
<feature type="binding site" evidence="5 7">
    <location>
        <position position="582"/>
    </location>
    <ligand>
        <name>substrate</name>
    </ligand>
</feature>
<dbReference type="UniPathway" id="UPA00042">
    <property type="reaction ID" value="UER00497"/>
</dbReference>
<dbReference type="Pfam" id="PF00842">
    <property type="entry name" value="Ala_racemase_C"/>
    <property type="match status" value="1"/>
</dbReference>
<dbReference type="InterPro" id="IPR036565">
    <property type="entry name" value="Mur-like_cat_sf"/>
</dbReference>
<dbReference type="Gene3D" id="3.20.20.10">
    <property type="entry name" value="Alanine racemase"/>
    <property type="match status" value="1"/>
</dbReference>
<dbReference type="SUPFAM" id="SSF53244">
    <property type="entry name" value="MurD-like peptide ligases, peptide-binding domain"/>
    <property type="match status" value="1"/>
</dbReference>
<reference evidence="10" key="1">
    <citation type="submission" date="2016-10" db="EMBL/GenBank/DDBJ databases">
        <authorList>
            <person name="Varghese N."/>
            <person name="Submissions S."/>
        </authorList>
    </citation>
    <scope>NUCLEOTIDE SEQUENCE [LARGE SCALE GENOMIC DNA]</scope>
    <source>
        <strain evidence="10">CGMCC 1.10825</strain>
    </source>
</reference>
<dbReference type="InterPro" id="IPR011079">
    <property type="entry name" value="Ala_racemase_C"/>
</dbReference>
<feature type="modified residue" description="N6-(pyridoxal phosphate)lysine" evidence="5 6">
    <location>
        <position position="484"/>
    </location>
</feature>
<dbReference type="EMBL" id="FNXE01000004">
    <property type="protein sequence ID" value="SEH61355.1"/>
    <property type="molecule type" value="Genomic_DNA"/>
</dbReference>
<organism evidence="9 10">
    <name type="scientific">Paenimyroides marinum</name>
    <dbReference type="NCBI Taxonomy" id="1159016"/>
    <lineage>
        <taxon>Bacteria</taxon>
        <taxon>Pseudomonadati</taxon>
        <taxon>Bacteroidota</taxon>
        <taxon>Flavobacteriia</taxon>
        <taxon>Flavobacteriales</taxon>
        <taxon>Flavobacteriaceae</taxon>
        <taxon>Paenimyroides</taxon>
    </lineage>
</organism>
<dbReference type="Gene3D" id="3.40.1390.10">
    <property type="entry name" value="MurE/MurF, N-terminal domain"/>
    <property type="match status" value="1"/>
</dbReference>
<dbReference type="Gene3D" id="2.40.37.10">
    <property type="entry name" value="Lyase, Ornithine Decarboxylase, Chain A, domain 1"/>
    <property type="match status" value="1"/>
</dbReference>
<dbReference type="GO" id="GO:0030632">
    <property type="term" value="P:D-alanine biosynthetic process"/>
    <property type="evidence" value="ECO:0007669"/>
    <property type="project" value="UniProtKB-UniRule"/>
</dbReference>
<dbReference type="EC" id="5.1.1.1" evidence="5"/>
<comment type="pathway">
    <text evidence="5">Amino-acid biosynthesis; D-alanine biosynthesis; D-alanine from L-alanine: step 1/1.</text>
</comment>